<dbReference type="InterPro" id="IPR025478">
    <property type="entry name" value="COP23"/>
</dbReference>
<name>A0A8J7I4A2_9NOST</name>
<evidence type="ECO:0000313" key="3">
    <source>
        <dbReference type="Proteomes" id="UP000662314"/>
    </source>
</evidence>
<reference evidence="2 3" key="1">
    <citation type="journal article" date="2021" name="Int. J. Syst. Evol. Microbiol.">
        <title>Amazonocrinis nigriterrae gen. nov., sp. nov., Atlanticothrix silvestris gen. nov., sp. nov. and Dendronalium phyllosphericum gen. nov., sp. nov., nostocacean cyanobacteria from Brazilian environments.</title>
        <authorList>
            <person name="Alvarenga D.O."/>
            <person name="Andreote A.P.D."/>
            <person name="Branco L.H.Z."/>
            <person name="Delbaje E."/>
            <person name="Cruz R.B."/>
            <person name="Varani A.M."/>
            <person name="Fiore M.F."/>
        </authorList>
    </citation>
    <scope>NUCLEOTIDE SEQUENCE [LARGE SCALE GENOMIC DNA]</scope>
    <source>
        <strain evidence="2 3">CENA369</strain>
    </source>
</reference>
<protein>
    <submittedName>
        <fullName evidence="2">COP23 domain-containing protein</fullName>
    </submittedName>
</protein>
<feature type="signal peptide" evidence="1">
    <location>
        <begin position="1"/>
        <end position="21"/>
    </location>
</feature>
<gene>
    <name evidence="2" type="ORF">I8752_22530</name>
</gene>
<comment type="caution">
    <text evidence="2">The sequence shown here is derived from an EMBL/GenBank/DDBJ whole genome shotgun (WGS) entry which is preliminary data.</text>
</comment>
<keyword evidence="3" id="KW-1185">Reference proteome</keyword>
<accession>A0A8J7I4A2</accession>
<evidence type="ECO:0000256" key="1">
    <source>
        <dbReference type="SAM" id="SignalP"/>
    </source>
</evidence>
<dbReference type="Proteomes" id="UP000662314">
    <property type="component" value="Unassembled WGS sequence"/>
</dbReference>
<keyword evidence="1" id="KW-0732">Signal</keyword>
<sequence>MKLARLTNVLVAGVVALGATASINQPSQAQGGRGFYCDNSTRKPVTVYQNEKGVTEPWIRWTSNYFQNSGYDPLTRCQEVSGRLETYRRNKQLRYVTTGHMNGQNVICTANQLNGQCNELILTLKPNENPVRTLTNLFAWRSGAAPSTSGRNKTPYIDVRGHLGIRKE</sequence>
<dbReference type="RefSeq" id="WP_214434491.1">
    <property type="nucleotide sequence ID" value="NZ_CAWPUQ010000123.1"/>
</dbReference>
<dbReference type="AlphaFoldDB" id="A0A8J7I4A2"/>
<organism evidence="2 3">
    <name type="scientific">Dendronalium phyllosphericum CENA369</name>
    <dbReference type="NCBI Taxonomy" id="1725256"/>
    <lineage>
        <taxon>Bacteria</taxon>
        <taxon>Bacillati</taxon>
        <taxon>Cyanobacteriota</taxon>
        <taxon>Cyanophyceae</taxon>
        <taxon>Nostocales</taxon>
        <taxon>Nostocaceae</taxon>
        <taxon>Dendronalium</taxon>
        <taxon>Dendronalium phyllosphericum</taxon>
    </lineage>
</organism>
<evidence type="ECO:0000313" key="2">
    <source>
        <dbReference type="EMBL" id="MBH8575729.1"/>
    </source>
</evidence>
<dbReference type="EMBL" id="JAECZA010000204">
    <property type="protein sequence ID" value="MBH8575729.1"/>
    <property type="molecule type" value="Genomic_DNA"/>
</dbReference>
<dbReference type="Pfam" id="PF14218">
    <property type="entry name" value="COP23"/>
    <property type="match status" value="1"/>
</dbReference>
<proteinExistence type="predicted"/>
<feature type="chain" id="PRO_5035148421" evidence="1">
    <location>
        <begin position="22"/>
        <end position="168"/>
    </location>
</feature>